<sequence>MLETQVMPLREKRFYREFWLNLVVYIVKSPIRSFLYCTPR</sequence>
<dbReference type="EMBL" id="CABVHY010000011">
    <property type="protein sequence ID" value="VVN99952.1"/>
    <property type="molecule type" value="Genomic_DNA"/>
</dbReference>
<organism evidence="1 2">
    <name type="scientific">Pseudomonas fluorescens</name>
    <dbReference type="NCBI Taxonomy" id="294"/>
    <lineage>
        <taxon>Bacteria</taxon>
        <taxon>Pseudomonadati</taxon>
        <taxon>Pseudomonadota</taxon>
        <taxon>Gammaproteobacteria</taxon>
        <taxon>Pseudomonadales</taxon>
        <taxon>Pseudomonadaceae</taxon>
        <taxon>Pseudomonas</taxon>
    </lineage>
</organism>
<reference evidence="1 2" key="1">
    <citation type="submission" date="2019-09" db="EMBL/GenBank/DDBJ databases">
        <authorList>
            <person name="Chandra G."/>
            <person name="Truman W A."/>
        </authorList>
    </citation>
    <scope>NUCLEOTIDE SEQUENCE [LARGE SCALE GENOMIC DNA]</scope>
    <source>
        <strain evidence="1">PS723</strain>
    </source>
</reference>
<proteinExistence type="predicted"/>
<evidence type="ECO:0000313" key="1">
    <source>
        <dbReference type="EMBL" id="VVN99952.1"/>
    </source>
</evidence>
<protein>
    <submittedName>
        <fullName evidence="1">Uncharacterized protein</fullName>
    </submittedName>
</protein>
<dbReference type="AlphaFoldDB" id="A0A5E7C582"/>
<gene>
    <name evidence="1" type="ORF">PS723_02557</name>
</gene>
<dbReference type="Proteomes" id="UP000379480">
    <property type="component" value="Unassembled WGS sequence"/>
</dbReference>
<accession>A0A5E7C582</accession>
<evidence type="ECO:0000313" key="2">
    <source>
        <dbReference type="Proteomes" id="UP000379480"/>
    </source>
</evidence>
<name>A0A5E7C582_PSEFL</name>